<keyword evidence="5 8" id="KW-0378">Hydrolase</keyword>
<dbReference type="PANTHER" id="PTHR11452">
    <property type="entry name" value="ALPHA-GALACTOSIDASE/ALPHA-N-ACETYLGALACTOSAMINIDASE"/>
    <property type="match status" value="1"/>
</dbReference>
<dbReference type="EC" id="3.2.1.22" evidence="3 8"/>
<keyword evidence="6 8" id="KW-1015">Disulfide bond</keyword>
<dbReference type="PROSITE" id="PS50231">
    <property type="entry name" value="RICIN_B_LECTIN"/>
    <property type="match status" value="1"/>
</dbReference>
<dbReference type="PROSITE" id="PS00512">
    <property type="entry name" value="ALPHA_GALACTOSIDASE"/>
    <property type="match status" value="1"/>
</dbReference>
<gene>
    <name evidence="11" type="primary">agaA</name>
    <name evidence="11" type="ORF">BTM25_52500</name>
</gene>
<keyword evidence="12" id="KW-1185">Reference proteome</keyword>
<dbReference type="PRINTS" id="PR00740">
    <property type="entry name" value="GLHYDRLASE27"/>
</dbReference>
<evidence type="ECO:0000256" key="6">
    <source>
        <dbReference type="ARBA" id="ARBA00023157"/>
    </source>
</evidence>
<proteinExistence type="inferred from homology"/>
<evidence type="ECO:0000256" key="3">
    <source>
        <dbReference type="ARBA" id="ARBA00012755"/>
    </source>
</evidence>
<dbReference type="GO" id="GO:0004557">
    <property type="term" value="F:alpha-galactosidase activity"/>
    <property type="evidence" value="ECO:0007669"/>
    <property type="project" value="UniProtKB-EC"/>
</dbReference>
<dbReference type="Pfam" id="PF16499">
    <property type="entry name" value="Melibiase_2"/>
    <property type="match status" value="1"/>
</dbReference>
<evidence type="ECO:0000256" key="9">
    <source>
        <dbReference type="SAM" id="SignalP"/>
    </source>
</evidence>
<dbReference type="PANTHER" id="PTHR11452:SF75">
    <property type="entry name" value="ALPHA-GALACTOSIDASE MEL1"/>
    <property type="match status" value="1"/>
</dbReference>
<dbReference type="Pfam" id="PF17801">
    <property type="entry name" value="Melibiase_C"/>
    <property type="match status" value="1"/>
</dbReference>
<dbReference type="Gene3D" id="2.60.40.1180">
    <property type="entry name" value="Golgi alpha-mannosidase II"/>
    <property type="match status" value="1"/>
</dbReference>
<dbReference type="Proteomes" id="UP000242367">
    <property type="component" value="Unassembled WGS sequence"/>
</dbReference>
<feature type="chain" id="PRO_5039539681" description="Alpha-galactosidase" evidence="9">
    <location>
        <begin position="29"/>
        <end position="553"/>
    </location>
</feature>
<dbReference type="SUPFAM" id="SSF51011">
    <property type="entry name" value="Glycosyl hydrolase domain"/>
    <property type="match status" value="1"/>
</dbReference>
<evidence type="ECO:0000256" key="7">
    <source>
        <dbReference type="ARBA" id="ARBA00023295"/>
    </source>
</evidence>
<dbReference type="SUPFAM" id="SSF51445">
    <property type="entry name" value="(Trans)glycosidases"/>
    <property type="match status" value="1"/>
</dbReference>
<dbReference type="EMBL" id="MTBP01000004">
    <property type="protein sequence ID" value="POM23044.1"/>
    <property type="molecule type" value="Genomic_DNA"/>
</dbReference>
<keyword evidence="7 8" id="KW-0326">Glycosidase</keyword>
<evidence type="ECO:0000256" key="8">
    <source>
        <dbReference type="RuleBase" id="RU361168"/>
    </source>
</evidence>
<comment type="caution">
    <text evidence="11">The sequence shown here is derived from an EMBL/GenBank/DDBJ whole genome shotgun (WGS) entry which is preliminary data.</text>
</comment>
<accession>A0A2P4UDC8</accession>
<feature type="domain" description="Ricin B lectin" evidence="10">
    <location>
        <begin position="428"/>
        <end position="553"/>
    </location>
</feature>
<dbReference type="InterPro" id="IPR035992">
    <property type="entry name" value="Ricin_B-like_lectins"/>
</dbReference>
<dbReference type="InterPro" id="IPR000111">
    <property type="entry name" value="Glyco_hydro_27/36_CS"/>
</dbReference>
<dbReference type="CDD" id="cd14792">
    <property type="entry name" value="GH27"/>
    <property type="match status" value="1"/>
</dbReference>
<evidence type="ECO:0000256" key="5">
    <source>
        <dbReference type="ARBA" id="ARBA00022801"/>
    </source>
</evidence>
<dbReference type="InterPro" id="IPR002241">
    <property type="entry name" value="Glyco_hydro_27"/>
</dbReference>
<dbReference type="InterPro" id="IPR013785">
    <property type="entry name" value="Aldolase_TIM"/>
</dbReference>
<evidence type="ECO:0000313" key="11">
    <source>
        <dbReference type="EMBL" id="POM23044.1"/>
    </source>
</evidence>
<feature type="signal peptide" evidence="9">
    <location>
        <begin position="1"/>
        <end position="28"/>
    </location>
</feature>
<dbReference type="InterPro" id="IPR017853">
    <property type="entry name" value="GH"/>
</dbReference>
<comment type="catalytic activity">
    <reaction evidence="1 8">
        <text>Hydrolysis of terminal, non-reducing alpha-D-galactose residues in alpha-D-galactosides, including galactose oligosaccharides, galactomannans and galactolipids.</text>
        <dbReference type="EC" id="3.2.1.22"/>
    </reaction>
</comment>
<evidence type="ECO:0000259" key="10">
    <source>
        <dbReference type="SMART" id="SM00458"/>
    </source>
</evidence>
<dbReference type="InterPro" id="IPR041233">
    <property type="entry name" value="Melibiase_C"/>
</dbReference>
<dbReference type="InterPro" id="IPR013780">
    <property type="entry name" value="Glyco_hydro_b"/>
</dbReference>
<evidence type="ECO:0000256" key="4">
    <source>
        <dbReference type="ARBA" id="ARBA00022729"/>
    </source>
</evidence>
<reference evidence="11 12" key="1">
    <citation type="journal article" date="2017" name="Chemistry">
        <title>Isolation, Biosynthesis and Chemical Modifications of Rubterolones A-F: Rare Tropolone Alkaloids from Actinomadura sp. 5-2.</title>
        <authorList>
            <person name="Guo H."/>
            <person name="Benndorf R."/>
            <person name="Leichnitz D."/>
            <person name="Klassen J.L."/>
            <person name="Vollmers J."/>
            <person name="Gorls H."/>
            <person name="Steinacker M."/>
            <person name="Weigel C."/>
            <person name="Dahse H.M."/>
            <person name="Kaster A.K."/>
            <person name="de Beer Z.W."/>
            <person name="Poulsen M."/>
            <person name="Beemelmanns C."/>
        </authorList>
    </citation>
    <scope>NUCLEOTIDE SEQUENCE [LARGE SCALE GENOMIC DNA]</scope>
    <source>
        <strain evidence="11 12">5-2</strain>
    </source>
</reference>
<dbReference type="FunFam" id="3.20.20.70:FF:000202">
    <property type="entry name" value="Alpha-galactosidase"/>
    <property type="match status" value="1"/>
</dbReference>
<comment type="similarity">
    <text evidence="2 8">Belongs to the glycosyl hydrolase 27 family.</text>
</comment>
<dbReference type="AlphaFoldDB" id="A0A2P4UDC8"/>
<sequence precursor="true">MFHPKRGLTGRVTASCGALIIGALTAFVTPTPATMASAKAAEPPRTSAAAPTLAPGDSLAQTPQMGFNNWNATWCGRQFNEAMIKEIADLMVSGRLKDAGYQYVNLDDCWALPKRDNAGNLQADPVRFPHGIKALADYVHSKGLKFGLYSSAGTKTCDSQGFPGGLGYEQKDAQLWASWGVDYLKYDNCNNQGVDAQKRYRAMGKALKATGRPIFYSICDWGESKPWTWAAGVGHSWRTTGDIGDSWSSMISIAHQNQPLASYAKPGAWNDPDMLEVGNGGMTDTEYRTHFSLWAQMAAPLLIGSDLRTATPAALAILKNTDVIAVDQDRLGRQGQVISRSDGKVVMIKQLANGDRSVTLTNENTTAVTVATTAAATGLPSAPSYKLFNVWTKAVSSSTGAISATVPAHGTVMYRVSVGSGSTVGTARPLVGASSNRCLDAGDGTTGTKVVISDCSGGRQATTFTTAGELRLSGGTQCLDAPGTRSGTTVLVWDCHGGANQKWRFNPDGTITGAQSGLCLDVTGGDQPAGNRNGTLLELYTCNQGANQKWSLG</sequence>
<dbReference type="Gene3D" id="3.20.20.70">
    <property type="entry name" value="Aldolase class I"/>
    <property type="match status" value="1"/>
</dbReference>
<evidence type="ECO:0000256" key="2">
    <source>
        <dbReference type="ARBA" id="ARBA00009743"/>
    </source>
</evidence>
<keyword evidence="4 9" id="KW-0732">Signal</keyword>
<protein>
    <recommendedName>
        <fullName evidence="3 8">Alpha-galactosidase</fullName>
        <ecNumber evidence="3 8">3.2.1.22</ecNumber>
    </recommendedName>
    <alternativeName>
        <fullName evidence="8">Melibiase</fullName>
    </alternativeName>
</protein>
<evidence type="ECO:0000256" key="1">
    <source>
        <dbReference type="ARBA" id="ARBA00001255"/>
    </source>
</evidence>
<organism evidence="11 12">
    <name type="scientific">Actinomadura rubteroloni</name>
    <dbReference type="NCBI Taxonomy" id="1926885"/>
    <lineage>
        <taxon>Bacteria</taxon>
        <taxon>Bacillati</taxon>
        <taxon>Actinomycetota</taxon>
        <taxon>Actinomycetes</taxon>
        <taxon>Streptosporangiales</taxon>
        <taxon>Thermomonosporaceae</taxon>
        <taxon>Actinomadura</taxon>
    </lineage>
</organism>
<dbReference type="Pfam" id="PF00652">
    <property type="entry name" value="Ricin_B_lectin"/>
    <property type="match status" value="1"/>
</dbReference>
<dbReference type="SMART" id="SM00458">
    <property type="entry name" value="RICIN"/>
    <property type="match status" value="1"/>
</dbReference>
<name>A0A2P4UDC8_9ACTN</name>
<dbReference type="Gene3D" id="2.80.10.50">
    <property type="match status" value="1"/>
</dbReference>
<dbReference type="InterPro" id="IPR000772">
    <property type="entry name" value="Ricin_B_lectin"/>
</dbReference>
<dbReference type="CDD" id="cd23418">
    <property type="entry name" value="beta-trefoil_Ricin_XLN-like"/>
    <property type="match status" value="1"/>
</dbReference>
<dbReference type="SUPFAM" id="SSF50370">
    <property type="entry name" value="Ricin B-like lectins"/>
    <property type="match status" value="1"/>
</dbReference>
<dbReference type="GO" id="GO:0016052">
    <property type="term" value="P:carbohydrate catabolic process"/>
    <property type="evidence" value="ECO:0007669"/>
    <property type="project" value="UniProtKB-ARBA"/>
</dbReference>
<evidence type="ECO:0000313" key="12">
    <source>
        <dbReference type="Proteomes" id="UP000242367"/>
    </source>
</evidence>